<dbReference type="SUPFAM" id="SSF56112">
    <property type="entry name" value="Protein kinase-like (PK-like)"/>
    <property type="match status" value="1"/>
</dbReference>
<name>A0A3Q7EUK8_SOLLC</name>
<dbReference type="GO" id="GO:0004672">
    <property type="term" value="F:protein kinase activity"/>
    <property type="evidence" value="ECO:0007669"/>
    <property type="project" value="InterPro"/>
</dbReference>
<dbReference type="OMA" id="TIIQYHE"/>
<keyword evidence="1" id="KW-0732">Signal</keyword>
<evidence type="ECO:0000313" key="4">
    <source>
        <dbReference type="Proteomes" id="UP000004994"/>
    </source>
</evidence>
<dbReference type="EnsemblPlants" id="Solyc01g014650.1.1">
    <property type="protein sequence ID" value="Solyc01g014650.1.1.1"/>
    <property type="gene ID" value="Solyc01g014650.1"/>
</dbReference>
<dbReference type="Proteomes" id="UP000004994">
    <property type="component" value="Chromosome 1"/>
</dbReference>
<dbReference type="PANTHER" id="PTHR47976:SF108">
    <property type="entry name" value="G-TYPE LECTIN S-RECEPTOR-LIKE SERINE_THREONINE-PROTEIN KINASE LECRK1"/>
    <property type="match status" value="1"/>
</dbReference>
<reference evidence="3" key="2">
    <citation type="submission" date="2019-01" db="UniProtKB">
        <authorList>
            <consortium name="EnsemblPlants"/>
        </authorList>
    </citation>
    <scope>IDENTIFICATION</scope>
    <source>
        <strain evidence="3">cv. Heinz 1706</strain>
    </source>
</reference>
<feature type="domain" description="Serine-threonine/tyrosine-protein kinase catalytic" evidence="2">
    <location>
        <begin position="6"/>
        <end position="83"/>
    </location>
</feature>
<accession>A0A3Q7EUK8</accession>
<dbReference type="AlphaFoldDB" id="A0A3Q7EUK8"/>
<keyword evidence="4" id="KW-1185">Reference proteome</keyword>
<dbReference type="PaxDb" id="4081-Solyc01g014650.1.1"/>
<proteinExistence type="predicted"/>
<dbReference type="Gene3D" id="1.10.510.10">
    <property type="entry name" value="Transferase(Phosphotransferase) domain 1"/>
    <property type="match status" value="1"/>
</dbReference>
<evidence type="ECO:0000256" key="1">
    <source>
        <dbReference type="ARBA" id="ARBA00022729"/>
    </source>
</evidence>
<evidence type="ECO:0000259" key="2">
    <source>
        <dbReference type="Pfam" id="PF07714"/>
    </source>
</evidence>
<dbReference type="InParanoid" id="A0A3Q7EUK8"/>
<dbReference type="Pfam" id="PF07714">
    <property type="entry name" value="PK_Tyr_Ser-Thr"/>
    <property type="match status" value="1"/>
</dbReference>
<organism evidence="3">
    <name type="scientific">Solanum lycopersicum</name>
    <name type="common">Tomato</name>
    <name type="synonym">Lycopersicon esculentum</name>
    <dbReference type="NCBI Taxonomy" id="4081"/>
    <lineage>
        <taxon>Eukaryota</taxon>
        <taxon>Viridiplantae</taxon>
        <taxon>Streptophyta</taxon>
        <taxon>Embryophyta</taxon>
        <taxon>Tracheophyta</taxon>
        <taxon>Spermatophyta</taxon>
        <taxon>Magnoliopsida</taxon>
        <taxon>eudicotyledons</taxon>
        <taxon>Gunneridae</taxon>
        <taxon>Pentapetalae</taxon>
        <taxon>asterids</taxon>
        <taxon>lamiids</taxon>
        <taxon>Solanales</taxon>
        <taxon>Solanaceae</taxon>
        <taxon>Solanoideae</taxon>
        <taxon>Solaneae</taxon>
        <taxon>Solanum</taxon>
        <taxon>Solanum subgen. Lycopersicon</taxon>
    </lineage>
</organism>
<dbReference type="InterPro" id="IPR051343">
    <property type="entry name" value="G-type_lectin_kinases/EP1-like"/>
</dbReference>
<dbReference type="SMR" id="A0A3Q7EUK8"/>
<protein>
    <recommendedName>
        <fullName evidence="2">Serine-threonine/tyrosine-protein kinase catalytic domain-containing protein</fullName>
    </recommendedName>
</protein>
<dbReference type="InterPro" id="IPR011009">
    <property type="entry name" value="Kinase-like_dom_sf"/>
</dbReference>
<sequence>MVTEGEREEVFEDEGNSISRTNNENFVQLLGFCNKGQHHLLVYKHMKTGLIAHLLFKYSRLRWSKRVQVANNTAKGLCYLHEECST</sequence>
<evidence type="ECO:0000313" key="3">
    <source>
        <dbReference type="EnsemblPlants" id="Solyc01g014650.1.1.1"/>
    </source>
</evidence>
<reference evidence="3" key="1">
    <citation type="journal article" date="2012" name="Nature">
        <title>The tomato genome sequence provides insights into fleshy fruit evolution.</title>
        <authorList>
            <consortium name="Tomato Genome Consortium"/>
        </authorList>
    </citation>
    <scope>NUCLEOTIDE SEQUENCE [LARGE SCALE GENOMIC DNA]</scope>
    <source>
        <strain evidence="3">cv. Heinz 1706</strain>
    </source>
</reference>
<dbReference type="InterPro" id="IPR001245">
    <property type="entry name" value="Ser-Thr/Tyr_kinase_cat_dom"/>
</dbReference>
<dbReference type="Gramene" id="Solyc01g014650.1.1">
    <property type="protein sequence ID" value="Solyc01g014650.1.1.1"/>
    <property type="gene ID" value="Solyc01g014650.1"/>
</dbReference>
<dbReference type="PANTHER" id="PTHR47976">
    <property type="entry name" value="G-TYPE LECTIN S-RECEPTOR-LIKE SERINE/THREONINE-PROTEIN KINASE SD2-5"/>
    <property type="match status" value="1"/>
</dbReference>